<accession>A0A8J1T602</accession>
<dbReference type="Pfam" id="PF14892">
    <property type="entry name" value="PIRC1_2"/>
    <property type="match status" value="1"/>
</dbReference>
<keyword evidence="4" id="KW-0206">Cytoskeleton</keyword>
<evidence type="ECO:0000256" key="6">
    <source>
        <dbReference type="ARBA" id="ARBA00038014"/>
    </source>
</evidence>
<protein>
    <submittedName>
        <fullName evidence="8">Uncharacterized protein</fullName>
    </submittedName>
</protein>
<evidence type="ECO:0000256" key="3">
    <source>
        <dbReference type="ARBA" id="ARBA00022490"/>
    </source>
</evidence>
<keyword evidence="9" id="KW-1185">Reference proteome</keyword>
<dbReference type="OrthoDB" id="546383at2759"/>
<evidence type="ECO:0000256" key="7">
    <source>
        <dbReference type="SAM" id="MobiDB-lite"/>
    </source>
</evidence>
<evidence type="ECO:0000313" key="8">
    <source>
        <dbReference type="EMBL" id="CAH1784189.1"/>
    </source>
</evidence>
<sequence>MEQTAQPQESQPQMTPEKELAAGGVPKDARTSEFYRTENIPNRFDNPEWFSKGYSQKQVHPCYKTSAQTYGAMKPSVHTMPTSFHCKSQQFSQHLGTCGMYRNHSLNTAKDQSNV</sequence>
<feature type="compositionally biased region" description="Polar residues" evidence="7">
    <location>
        <begin position="1"/>
        <end position="14"/>
    </location>
</feature>
<name>A0A8J1T602_OWEFU</name>
<keyword evidence="5" id="KW-0966">Cell projection</keyword>
<dbReference type="PANTHER" id="PTHR20899:SF1">
    <property type="entry name" value="PIERCER OF MICROTUBULE WALL 1 PROTEIN"/>
    <property type="match status" value="1"/>
</dbReference>
<evidence type="ECO:0000313" key="9">
    <source>
        <dbReference type="Proteomes" id="UP000749559"/>
    </source>
</evidence>
<organism evidence="8 9">
    <name type="scientific">Owenia fusiformis</name>
    <name type="common">Polychaete worm</name>
    <dbReference type="NCBI Taxonomy" id="6347"/>
    <lineage>
        <taxon>Eukaryota</taxon>
        <taxon>Metazoa</taxon>
        <taxon>Spiralia</taxon>
        <taxon>Lophotrochozoa</taxon>
        <taxon>Annelida</taxon>
        <taxon>Polychaeta</taxon>
        <taxon>Sedentaria</taxon>
        <taxon>Canalipalpata</taxon>
        <taxon>Sabellida</taxon>
        <taxon>Oweniida</taxon>
        <taxon>Oweniidae</taxon>
        <taxon>Owenia</taxon>
    </lineage>
</organism>
<evidence type="ECO:0000256" key="5">
    <source>
        <dbReference type="ARBA" id="ARBA00023273"/>
    </source>
</evidence>
<dbReference type="AlphaFoldDB" id="A0A8J1T602"/>
<comment type="caution">
    <text evidence="8">The sequence shown here is derived from an EMBL/GenBank/DDBJ whole genome shotgun (WGS) entry which is preliminary data.</text>
</comment>
<proteinExistence type="inferred from homology"/>
<comment type="similarity">
    <text evidence="6">Belongs to the PIERCE1 family.</text>
</comment>
<evidence type="ECO:0000256" key="1">
    <source>
        <dbReference type="ARBA" id="ARBA00004138"/>
    </source>
</evidence>
<dbReference type="GO" id="GO:0005879">
    <property type="term" value="C:axonemal microtubule"/>
    <property type="evidence" value="ECO:0007669"/>
    <property type="project" value="InterPro"/>
</dbReference>
<evidence type="ECO:0000256" key="4">
    <source>
        <dbReference type="ARBA" id="ARBA00023212"/>
    </source>
</evidence>
<gene>
    <name evidence="8" type="ORF">OFUS_LOCUS10430</name>
</gene>
<dbReference type="GO" id="GO:0035082">
    <property type="term" value="P:axoneme assembly"/>
    <property type="evidence" value="ECO:0007669"/>
    <property type="project" value="InterPro"/>
</dbReference>
<dbReference type="InterPro" id="IPR026507">
    <property type="entry name" value="PIRC1/2"/>
</dbReference>
<comment type="subcellular location">
    <subcellularLocation>
        <location evidence="1">Cell projection</location>
        <location evidence="1">Cilium</location>
    </subcellularLocation>
    <subcellularLocation>
        <location evidence="2">Cytoplasm</location>
        <location evidence="2">Cytoskeleton</location>
    </subcellularLocation>
</comment>
<dbReference type="EMBL" id="CAIIXF020000005">
    <property type="protein sequence ID" value="CAH1784189.1"/>
    <property type="molecule type" value="Genomic_DNA"/>
</dbReference>
<evidence type="ECO:0000256" key="2">
    <source>
        <dbReference type="ARBA" id="ARBA00004245"/>
    </source>
</evidence>
<dbReference type="PANTHER" id="PTHR20899">
    <property type="entry name" value="PIERCE HOMOLOG"/>
    <property type="match status" value="1"/>
</dbReference>
<feature type="compositionally biased region" description="Basic and acidic residues" evidence="7">
    <location>
        <begin position="27"/>
        <end position="36"/>
    </location>
</feature>
<feature type="region of interest" description="Disordered" evidence="7">
    <location>
        <begin position="1"/>
        <end position="47"/>
    </location>
</feature>
<reference evidence="8" key="1">
    <citation type="submission" date="2022-03" db="EMBL/GenBank/DDBJ databases">
        <authorList>
            <person name="Martin C."/>
        </authorList>
    </citation>
    <scope>NUCLEOTIDE SEQUENCE</scope>
</reference>
<keyword evidence="3" id="KW-0963">Cytoplasm</keyword>
<dbReference type="Proteomes" id="UP000749559">
    <property type="component" value="Unassembled WGS sequence"/>
</dbReference>